<name>A0A800MW01_CYTFI</name>
<feature type="non-terminal residue" evidence="1">
    <location>
        <position position="1"/>
    </location>
</feature>
<evidence type="ECO:0000313" key="1">
    <source>
        <dbReference type="EMBL" id="KAF0823498.1"/>
    </source>
</evidence>
<dbReference type="EMBL" id="VDEM01000029">
    <property type="protein sequence ID" value="KAF0823498.1"/>
    <property type="molecule type" value="Genomic_DNA"/>
</dbReference>
<sequence>VIFYLDNKMTGSETMKKITLNKTNLTDLADLSIGKRVRYIREHLQSECGNSFSGKSVANRIQLFSQSTLTTIERDKTKDIPSKVLYAIAKDFGADLYLFFDDFYKNSIHESVVLIPPLYNKDDPDKENKDESELLNNQMAIETNPLLENEYSIKTTVSKVASNEDEQITFIFKSRVKYTEQHLFYLLSHIINQINTIDVTIDPELAESNNQVDPIKLAKDYIHYGKTSLHAFPWHASKDKLILDNKAFEKAAKYTERLSENLNQKQEEKEEN</sequence>
<dbReference type="AlphaFoldDB" id="A0A800MW01"/>
<dbReference type="InterPro" id="IPR010982">
    <property type="entry name" value="Lambda_DNA-bd_dom_sf"/>
</dbReference>
<dbReference type="Proteomes" id="UP000465778">
    <property type="component" value="Unassembled WGS sequence"/>
</dbReference>
<proteinExistence type="predicted"/>
<organism evidence="1 2">
    <name type="scientific">Cytobacillus firmus</name>
    <name type="common">Bacillus firmus</name>
    <dbReference type="NCBI Taxonomy" id="1399"/>
    <lineage>
        <taxon>Bacteria</taxon>
        <taxon>Bacillati</taxon>
        <taxon>Bacillota</taxon>
        <taxon>Bacilli</taxon>
        <taxon>Bacillales</taxon>
        <taxon>Bacillaceae</taxon>
        <taxon>Cytobacillus</taxon>
    </lineage>
</organism>
<dbReference type="RefSeq" id="WP_236564663.1">
    <property type="nucleotide sequence ID" value="NZ_VDEM01000029.1"/>
</dbReference>
<dbReference type="GO" id="GO:0003677">
    <property type="term" value="F:DNA binding"/>
    <property type="evidence" value="ECO:0007669"/>
    <property type="project" value="InterPro"/>
</dbReference>
<comment type="caution">
    <text evidence="1">The sequence shown here is derived from an EMBL/GenBank/DDBJ whole genome shotgun (WGS) entry which is preliminary data.</text>
</comment>
<dbReference type="Gene3D" id="1.10.260.40">
    <property type="entry name" value="lambda repressor-like DNA-binding domains"/>
    <property type="match status" value="1"/>
</dbReference>
<evidence type="ECO:0000313" key="2">
    <source>
        <dbReference type="Proteomes" id="UP000465778"/>
    </source>
</evidence>
<accession>A0A800MW01</accession>
<protein>
    <submittedName>
        <fullName evidence="1">Uncharacterized protein</fullName>
    </submittedName>
</protein>
<gene>
    <name evidence="1" type="ORF">KIS1582_2653</name>
</gene>
<reference evidence="1 2" key="1">
    <citation type="journal article" date="2020" name="G3 (Bethesda)">
        <title>Whole Genome Sequencing and Comparative Genomics of Two Nematicidal Bacillus Strains Reveals a Wide Range of Possible Virulence Factors.</title>
        <authorList>
            <person name="Susic N."/>
            <person name="Janezic S."/>
            <person name="Rupnik M."/>
            <person name="Geric Stare B."/>
        </authorList>
    </citation>
    <scope>NUCLEOTIDE SEQUENCE [LARGE SCALE GENOMIC DNA]</scope>
    <source>
        <strain evidence="1 2">I-1582</strain>
    </source>
</reference>